<evidence type="ECO:0000313" key="2">
    <source>
        <dbReference type="EMBL" id="KAK8950871.1"/>
    </source>
</evidence>
<keyword evidence="3" id="KW-1185">Reference proteome</keyword>
<accession>A0AAP0BV52</accession>
<organism evidence="2 3">
    <name type="scientific">Platanthera zijinensis</name>
    <dbReference type="NCBI Taxonomy" id="2320716"/>
    <lineage>
        <taxon>Eukaryota</taxon>
        <taxon>Viridiplantae</taxon>
        <taxon>Streptophyta</taxon>
        <taxon>Embryophyta</taxon>
        <taxon>Tracheophyta</taxon>
        <taxon>Spermatophyta</taxon>
        <taxon>Magnoliopsida</taxon>
        <taxon>Liliopsida</taxon>
        <taxon>Asparagales</taxon>
        <taxon>Orchidaceae</taxon>
        <taxon>Orchidoideae</taxon>
        <taxon>Orchideae</taxon>
        <taxon>Orchidinae</taxon>
        <taxon>Platanthera</taxon>
    </lineage>
</organism>
<feature type="compositionally biased region" description="Basic and acidic residues" evidence="1">
    <location>
        <begin position="262"/>
        <end position="273"/>
    </location>
</feature>
<gene>
    <name evidence="2" type="ORF">KSP39_PZI003406</name>
</gene>
<dbReference type="EMBL" id="JBBWWQ010000003">
    <property type="protein sequence ID" value="KAK8950871.1"/>
    <property type="molecule type" value="Genomic_DNA"/>
</dbReference>
<sequence>MGSKRSSSKASKVPSIPPAAAATPADNNFQNPRSHNPESPSNSQKKPKLSTPKSTDSALSPPVLPPKGKKPKLSTPKSTDSTLSPPLLHHKGKKPKLSAPKSTDSTLSPPVLPPKGKKRKLSTPKPADSGLLSPIPSTGGEAPSQNINRNEISPSVARASRAALAHWGKDCNLKFLESLVAFRLKYGFLPTSSKMADFLAEISDWAPITLSEKNVHNKIRHFRFMFQKNPELRPESSEYERTLHQLRLQLWGSESLKAKESAAGTLHEDVRVERKGKRKRQKEKAAAEKLNGEKQNADDDKECEDDDDEREEGGNDENEEGGDEKPVQTMDIESIKVHEKVDLIVGEDNSLLDGDVTMFPYKYLKLALEEYWMEAKLKMNTLYSALQKMDSGQAKLLDEQYSEIFNGRLNHNMEKNELLNKIICSSLGS</sequence>
<protein>
    <submittedName>
        <fullName evidence="2">Uncharacterized protein</fullName>
    </submittedName>
</protein>
<feature type="compositionally biased region" description="Acidic residues" evidence="1">
    <location>
        <begin position="299"/>
        <end position="322"/>
    </location>
</feature>
<dbReference type="GO" id="GO:0006355">
    <property type="term" value="P:regulation of DNA-templated transcription"/>
    <property type="evidence" value="ECO:0007669"/>
    <property type="project" value="InterPro"/>
</dbReference>
<feature type="region of interest" description="Disordered" evidence="1">
    <location>
        <begin position="262"/>
        <end position="329"/>
    </location>
</feature>
<evidence type="ECO:0000313" key="3">
    <source>
        <dbReference type="Proteomes" id="UP001418222"/>
    </source>
</evidence>
<feature type="compositionally biased region" description="Low complexity" evidence="1">
    <location>
        <begin position="73"/>
        <end position="87"/>
    </location>
</feature>
<dbReference type="Proteomes" id="UP001418222">
    <property type="component" value="Unassembled WGS sequence"/>
</dbReference>
<dbReference type="PANTHER" id="PTHR31662">
    <property type="entry name" value="BNAANNG10740D PROTEIN-RELATED"/>
    <property type="match status" value="1"/>
</dbReference>
<dbReference type="AlphaFoldDB" id="A0AAP0BV52"/>
<feature type="compositionally biased region" description="Basic and acidic residues" evidence="1">
    <location>
        <begin position="283"/>
        <end position="298"/>
    </location>
</feature>
<feature type="region of interest" description="Disordered" evidence="1">
    <location>
        <begin position="1"/>
        <end position="150"/>
    </location>
</feature>
<name>A0AAP0BV52_9ASPA</name>
<reference evidence="2 3" key="1">
    <citation type="journal article" date="2022" name="Nat. Plants">
        <title>Genomes of leafy and leafless Platanthera orchids illuminate the evolution of mycoheterotrophy.</title>
        <authorList>
            <person name="Li M.H."/>
            <person name="Liu K.W."/>
            <person name="Li Z."/>
            <person name="Lu H.C."/>
            <person name="Ye Q.L."/>
            <person name="Zhang D."/>
            <person name="Wang J.Y."/>
            <person name="Li Y.F."/>
            <person name="Zhong Z.M."/>
            <person name="Liu X."/>
            <person name="Yu X."/>
            <person name="Liu D.K."/>
            <person name="Tu X.D."/>
            <person name="Liu B."/>
            <person name="Hao Y."/>
            <person name="Liao X.Y."/>
            <person name="Jiang Y.T."/>
            <person name="Sun W.H."/>
            <person name="Chen J."/>
            <person name="Chen Y.Q."/>
            <person name="Ai Y."/>
            <person name="Zhai J.W."/>
            <person name="Wu S.S."/>
            <person name="Zhou Z."/>
            <person name="Hsiao Y.Y."/>
            <person name="Wu W.L."/>
            <person name="Chen Y.Y."/>
            <person name="Lin Y.F."/>
            <person name="Hsu J.L."/>
            <person name="Li C.Y."/>
            <person name="Wang Z.W."/>
            <person name="Zhao X."/>
            <person name="Zhong W.Y."/>
            <person name="Ma X.K."/>
            <person name="Ma L."/>
            <person name="Huang J."/>
            <person name="Chen G.Z."/>
            <person name="Huang M.Z."/>
            <person name="Huang L."/>
            <person name="Peng D.H."/>
            <person name="Luo Y.B."/>
            <person name="Zou S.Q."/>
            <person name="Chen S.P."/>
            <person name="Lan S."/>
            <person name="Tsai W.C."/>
            <person name="Van de Peer Y."/>
            <person name="Liu Z.J."/>
        </authorList>
    </citation>
    <scope>NUCLEOTIDE SEQUENCE [LARGE SCALE GENOMIC DNA]</scope>
    <source>
        <strain evidence="2">Lor287</strain>
    </source>
</reference>
<dbReference type="PANTHER" id="PTHR31662:SF28">
    <property type="entry name" value="MYB_SANT-LIKE DOMAIN-CONTAINING PROTEIN"/>
    <property type="match status" value="1"/>
</dbReference>
<evidence type="ECO:0000256" key="1">
    <source>
        <dbReference type="SAM" id="MobiDB-lite"/>
    </source>
</evidence>
<dbReference type="InterPro" id="IPR007592">
    <property type="entry name" value="GEBP"/>
</dbReference>
<feature type="compositionally biased region" description="Polar residues" evidence="1">
    <location>
        <begin position="26"/>
        <end position="44"/>
    </location>
</feature>
<dbReference type="GO" id="GO:0005634">
    <property type="term" value="C:nucleus"/>
    <property type="evidence" value="ECO:0007669"/>
    <property type="project" value="TreeGrafter"/>
</dbReference>
<feature type="compositionally biased region" description="Polar residues" evidence="1">
    <location>
        <begin position="1"/>
        <end position="10"/>
    </location>
</feature>
<proteinExistence type="predicted"/>
<comment type="caution">
    <text evidence="2">The sequence shown here is derived from an EMBL/GenBank/DDBJ whole genome shotgun (WGS) entry which is preliminary data.</text>
</comment>